<evidence type="ECO:0000313" key="1">
    <source>
        <dbReference type="EMBL" id="CAB0008980.1"/>
    </source>
</evidence>
<dbReference type="AlphaFoldDB" id="A0A6H5GZX2"/>
<dbReference type="Proteomes" id="UP000479000">
    <property type="component" value="Unassembled WGS sequence"/>
</dbReference>
<dbReference type="EMBL" id="CADCXU010021242">
    <property type="protein sequence ID" value="CAB0008980.1"/>
    <property type="molecule type" value="Genomic_DNA"/>
</dbReference>
<feature type="non-terminal residue" evidence="1">
    <location>
        <position position="1"/>
    </location>
</feature>
<proteinExistence type="predicted"/>
<organism evidence="1 2">
    <name type="scientific">Nesidiocoris tenuis</name>
    <dbReference type="NCBI Taxonomy" id="355587"/>
    <lineage>
        <taxon>Eukaryota</taxon>
        <taxon>Metazoa</taxon>
        <taxon>Ecdysozoa</taxon>
        <taxon>Arthropoda</taxon>
        <taxon>Hexapoda</taxon>
        <taxon>Insecta</taxon>
        <taxon>Pterygota</taxon>
        <taxon>Neoptera</taxon>
        <taxon>Paraneoptera</taxon>
        <taxon>Hemiptera</taxon>
        <taxon>Heteroptera</taxon>
        <taxon>Panheteroptera</taxon>
        <taxon>Cimicomorpha</taxon>
        <taxon>Miridae</taxon>
        <taxon>Dicyphina</taxon>
        <taxon>Nesidiocoris</taxon>
    </lineage>
</organism>
<sequence>YLPPKLGISATAWHQERFPSLPNGLTLTSSSNLSRTCCNLTEKKKNVNAQIPRKRRSRRNMRTFTCSNEYQDGHGPEGPSNGFREANSLKRMICWKPGPRSRSRPPIPRLGKLKKSAEIEERRSSVVLIRTTRPLVEGLFLSRGFCPLP</sequence>
<accession>A0A6H5GZX2</accession>
<protein>
    <submittedName>
        <fullName evidence="1">Uncharacterized protein</fullName>
    </submittedName>
</protein>
<name>A0A6H5GZX2_9HEMI</name>
<keyword evidence="2" id="KW-1185">Reference proteome</keyword>
<gene>
    <name evidence="1" type="ORF">NTEN_LOCUS14177</name>
</gene>
<reference evidence="1 2" key="1">
    <citation type="submission" date="2020-02" db="EMBL/GenBank/DDBJ databases">
        <authorList>
            <person name="Ferguson B K."/>
        </authorList>
    </citation>
    <scope>NUCLEOTIDE SEQUENCE [LARGE SCALE GENOMIC DNA]</scope>
</reference>
<evidence type="ECO:0000313" key="2">
    <source>
        <dbReference type="Proteomes" id="UP000479000"/>
    </source>
</evidence>